<name>A0A383EPV4_9ZZZZ</name>
<organism evidence="1">
    <name type="scientific">marine metagenome</name>
    <dbReference type="NCBI Taxonomy" id="408172"/>
    <lineage>
        <taxon>unclassified sequences</taxon>
        <taxon>metagenomes</taxon>
        <taxon>ecological metagenomes</taxon>
    </lineage>
</organism>
<dbReference type="AlphaFoldDB" id="A0A383EPV4"/>
<feature type="non-terminal residue" evidence="1">
    <location>
        <position position="154"/>
    </location>
</feature>
<proteinExistence type="predicted"/>
<reference evidence="1" key="1">
    <citation type="submission" date="2018-05" db="EMBL/GenBank/DDBJ databases">
        <authorList>
            <person name="Lanie J.A."/>
            <person name="Ng W.-L."/>
            <person name="Kazmierczak K.M."/>
            <person name="Andrzejewski T.M."/>
            <person name="Davidsen T.M."/>
            <person name="Wayne K.J."/>
            <person name="Tettelin H."/>
            <person name="Glass J.I."/>
            <person name="Rusch D."/>
            <person name="Podicherti R."/>
            <person name="Tsui H.-C.T."/>
            <person name="Winkler M.E."/>
        </authorList>
    </citation>
    <scope>NUCLEOTIDE SEQUENCE</scope>
</reference>
<evidence type="ECO:0000313" key="1">
    <source>
        <dbReference type="EMBL" id="SVE58649.1"/>
    </source>
</evidence>
<protein>
    <submittedName>
        <fullName evidence="1">Uncharacterized protein</fullName>
    </submittedName>
</protein>
<gene>
    <name evidence="1" type="ORF">METZ01_LOCUS511503</name>
</gene>
<dbReference type="EMBL" id="UINC01227668">
    <property type="protein sequence ID" value="SVE58649.1"/>
    <property type="molecule type" value="Genomic_DNA"/>
</dbReference>
<accession>A0A383EPV4</accession>
<sequence>MKATVKKIKVYQTGNVSNYEVYLPAQSSVTGKYIRKRFKRKTDALACADQLNIKAAARNIAPLLNEIHLIAARYQDKLTPAQFEEALADKAQAILPSTFIHESAISVSQNRFIFHESTPMLVGLPTAIPSHHSTSVALASSTESTRTSLSGTKA</sequence>